<evidence type="ECO:0000313" key="1">
    <source>
        <dbReference type="EMBL" id="GFJ79433.1"/>
    </source>
</evidence>
<name>A0A6V8K2S5_9ACTN</name>
<dbReference type="EMBL" id="BLPF01000001">
    <property type="protein sequence ID" value="GFJ79433.1"/>
    <property type="molecule type" value="Genomic_DNA"/>
</dbReference>
<accession>A0A6V8K2S5</accession>
<keyword evidence="2" id="KW-1185">Reference proteome</keyword>
<evidence type="ECO:0000313" key="2">
    <source>
        <dbReference type="Proteomes" id="UP000482800"/>
    </source>
</evidence>
<reference evidence="1 2" key="1">
    <citation type="submission" date="2020-03" db="EMBL/GenBank/DDBJ databases">
        <title>Whole genome shotgun sequence of Phytohabitans houttuyneae NBRC 108639.</title>
        <authorList>
            <person name="Komaki H."/>
            <person name="Tamura T."/>
        </authorList>
    </citation>
    <scope>NUCLEOTIDE SEQUENCE [LARGE SCALE GENOMIC DNA]</scope>
    <source>
        <strain evidence="1 2">NBRC 108639</strain>
    </source>
</reference>
<reference evidence="1 2" key="2">
    <citation type="submission" date="2020-03" db="EMBL/GenBank/DDBJ databases">
        <authorList>
            <person name="Ichikawa N."/>
            <person name="Kimura A."/>
            <person name="Kitahashi Y."/>
            <person name="Uohara A."/>
        </authorList>
    </citation>
    <scope>NUCLEOTIDE SEQUENCE [LARGE SCALE GENOMIC DNA]</scope>
    <source>
        <strain evidence="1 2">NBRC 108639</strain>
    </source>
</reference>
<dbReference type="Proteomes" id="UP000482800">
    <property type="component" value="Unassembled WGS sequence"/>
</dbReference>
<dbReference type="AlphaFoldDB" id="A0A6V8K2S5"/>
<gene>
    <name evidence="1" type="ORF">Phou_036130</name>
</gene>
<sequence>MSITFAPAVVTALGDESVTHVLTAEGVNVNDRNGADLLTLLGLDFDGDYGETAAEDFLGRVLLAQALLDVATDDEHGRFAAREARWTECGRRPGHLAERLTELHEVALQAIERDAVISWS</sequence>
<organism evidence="1 2">
    <name type="scientific">Phytohabitans houttuyneae</name>
    <dbReference type="NCBI Taxonomy" id="1076126"/>
    <lineage>
        <taxon>Bacteria</taxon>
        <taxon>Bacillati</taxon>
        <taxon>Actinomycetota</taxon>
        <taxon>Actinomycetes</taxon>
        <taxon>Micromonosporales</taxon>
        <taxon>Micromonosporaceae</taxon>
    </lineage>
</organism>
<dbReference type="RefSeq" id="WP_246273597.1">
    <property type="nucleotide sequence ID" value="NZ_BAABGO010000001.1"/>
</dbReference>
<proteinExistence type="predicted"/>
<protein>
    <submittedName>
        <fullName evidence="1">Uncharacterized protein</fullName>
    </submittedName>
</protein>
<comment type="caution">
    <text evidence="1">The sequence shown here is derived from an EMBL/GenBank/DDBJ whole genome shotgun (WGS) entry which is preliminary data.</text>
</comment>